<proteinExistence type="predicted"/>
<comment type="caution">
    <text evidence="2">The sequence shown here is derived from an EMBL/GenBank/DDBJ whole genome shotgun (WGS) entry which is preliminary data.</text>
</comment>
<evidence type="ECO:0000256" key="1">
    <source>
        <dbReference type="SAM" id="MobiDB-lite"/>
    </source>
</evidence>
<keyword evidence="3" id="KW-1185">Reference proteome</keyword>
<organism evidence="2 3">
    <name type="scientific">Chionoecetes opilio</name>
    <name type="common">Atlantic snow crab</name>
    <name type="synonym">Cancer opilio</name>
    <dbReference type="NCBI Taxonomy" id="41210"/>
    <lineage>
        <taxon>Eukaryota</taxon>
        <taxon>Metazoa</taxon>
        <taxon>Ecdysozoa</taxon>
        <taxon>Arthropoda</taxon>
        <taxon>Crustacea</taxon>
        <taxon>Multicrustacea</taxon>
        <taxon>Malacostraca</taxon>
        <taxon>Eumalacostraca</taxon>
        <taxon>Eucarida</taxon>
        <taxon>Decapoda</taxon>
        <taxon>Pleocyemata</taxon>
        <taxon>Brachyura</taxon>
        <taxon>Eubrachyura</taxon>
        <taxon>Majoidea</taxon>
        <taxon>Majidae</taxon>
        <taxon>Chionoecetes</taxon>
    </lineage>
</organism>
<name>A0A8J5CIC2_CHIOP</name>
<feature type="compositionally biased region" description="Basic residues" evidence="1">
    <location>
        <begin position="598"/>
        <end position="610"/>
    </location>
</feature>
<feature type="compositionally biased region" description="Polar residues" evidence="1">
    <location>
        <begin position="511"/>
        <end position="524"/>
    </location>
</feature>
<reference evidence="2" key="1">
    <citation type="submission" date="2020-07" db="EMBL/GenBank/DDBJ databases">
        <title>The High-quality genome of the commercially important snow crab, Chionoecetes opilio.</title>
        <authorList>
            <person name="Jeong J.-H."/>
            <person name="Ryu S."/>
        </authorList>
    </citation>
    <scope>NUCLEOTIDE SEQUENCE</scope>
    <source>
        <strain evidence="2">MADBK_172401_WGS</strain>
        <tissue evidence="2">Digestive gland</tissue>
    </source>
</reference>
<evidence type="ECO:0000313" key="2">
    <source>
        <dbReference type="EMBL" id="KAG0713791.1"/>
    </source>
</evidence>
<evidence type="ECO:0000313" key="3">
    <source>
        <dbReference type="Proteomes" id="UP000770661"/>
    </source>
</evidence>
<feature type="region of interest" description="Disordered" evidence="1">
    <location>
        <begin position="96"/>
        <end position="176"/>
    </location>
</feature>
<sequence length="617" mass="65990">MRFRHGHADAFDPTRWRGSGFPAGPARPGGPRFISKGAGQSLGRRERRGGAPACKAVELTGACHDCPAQIIGLGVQGTKKITVVFGTGGRGFVSQRRNIPSTACSPKRRPTPSDARLSPPPCVGPQRISGRPRSLSFHRCPPGAPHATPPCSTVRGPRGARGRRWLRDQGGDDRGNCRRCRSSYRGGKLARGVAGEGIAERLPLLVSGDGIQKLLMVPQKKSGGDGRADRAGGLRALRRRGPRHNIIGSLRHNSQQYRTKEAGGCVHIMKHVKKGICSPSLSGPHVPASGGRSITVCFGPSSGPEIQLFKRFLNGGPLRTRCRPNRSTTPSGAPKKKIIAPARVVKEKQPRDGFSYPTVGGEVLGEHPGNPGAYHPARWMAKVIYTLKIPSSPRGFAHPNTRRGSDRFTTFFVTSTWNVDVRPMLDLGPVTDLAPLKAPPPIATRGSGGLGKVWPRECGRLRGARRPSPSSTRRRGRGEAGHAAPAAGLGEKNPPPAPPGVALDAVEQAPASFSTTNPRGASSPPSGPVRFPQRRSGEWAGRGITTARRRAVTYGGNDLREGGLPSQRFCGGHHARRGKATQTFCRHGAHPGGFYRGGNRRRTMGRRRHNREPPSTA</sequence>
<dbReference type="Proteomes" id="UP000770661">
    <property type="component" value="Unassembled WGS sequence"/>
</dbReference>
<feature type="compositionally biased region" description="Basic and acidic residues" evidence="1">
    <location>
        <begin position="165"/>
        <end position="176"/>
    </location>
</feature>
<feature type="compositionally biased region" description="Basic and acidic residues" evidence="1">
    <location>
        <begin position="1"/>
        <end position="15"/>
    </location>
</feature>
<accession>A0A8J5CIC2</accession>
<feature type="region of interest" description="Disordered" evidence="1">
    <location>
        <begin position="1"/>
        <end position="47"/>
    </location>
</feature>
<feature type="region of interest" description="Disordered" evidence="1">
    <location>
        <begin position="441"/>
        <end position="544"/>
    </location>
</feature>
<feature type="compositionally biased region" description="Low complexity" evidence="1">
    <location>
        <begin position="481"/>
        <end position="490"/>
    </location>
</feature>
<feature type="region of interest" description="Disordered" evidence="1">
    <location>
        <begin position="581"/>
        <end position="617"/>
    </location>
</feature>
<feature type="compositionally biased region" description="Low complexity" evidence="1">
    <location>
        <begin position="20"/>
        <end position="33"/>
    </location>
</feature>
<dbReference type="EMBL" id="JACEEZ010021082">
    <property type="protein sequence ID" value="KAG0713791.1"/>
    <property type="molecule type" value="Genomic_DNA"/>
</dbReference>
<gene>
    <name evidence="2" type="ORF">GWK47_015404</name>
</gene>
<dbReference type="AlphaFoldDB" id="A0A8J5CIC2"/>
<protein>
    <submittedName>
        <fullName evidence="2">Uncharacterized protein</fullName>
    </submittedName>
</protein>